<feature type="binding site" evidence="1">
    <location>
        <position position="271"/>
    </location>
    <ligand>
        <name>substrate</name>
    </ligand>
</feature>
<evidence type="ECO:0000313" key="4">
    <source>
        <dbReference type="EMBL" id="CAE8581094.1"/>
    </source>
</evidence>
<dbReference type="PANTHER" id="PTHR12837">
    <property type="entry name" value="POLY ADP-RIBOSE GLYCOHYDROLASE"/>
    <property type="match status" value="1"/>
</dbReference>
<dbReference type="Pfam" id="PF05028">
    <property type="entry name" value="PARG_cat_C"/>
    <property type="match status" value="1"/>
</dbReference>
<dbReference type="GO" id="GO:0005975">
    <property type="term" value="P:carbohydrate metabolic process"/>
    <property type="evidence" value="ECO:0007669"/>
    <property type="project" value="InterPro"/>
</dbReference>
<protein>
    <recommendedName>
        <fullName evidence="3">PARG catalytic Macro domain-containing protein</fullName>
    </recommendedName>
</protein>
<dbReference type="PANTHER" id="PTHR12837:SF0">
    <property type="entry name" value="POLY(ADP-RIBOSE) GLYCOHYDROLASE"/>
    <property type="match status" value="1"/>
</dbReference>
<dbReference type="AlphaFoldDB" id="A0A813CYV3"/>
<dbReference type="Proteomes" id="UP000626109">
    <property type="component" value="Unassembled WGS sequence"/>
</dbReference>
<proteinExistence type="predicted"/>
<evidence type="ECO:0000313" key="6">
    <source>
        <dbReference type="Proteomes" id="UP000654075"/>
    </source>
</evidence>
<reference evidence="4" key="1">
    <citation type="submission" date="2021-02" db="EMBL/GenBank/DDBJ databases">
        <authorList>
            <person name="Dougan E. K."/>
            <person name="Rhodes N."/>
            <person name="Thang M."/>
            <person name="Chan C."/>
        </authorList>
    </citation>
    <scope>NUCLEOTIDE SEQUENCE</scope>
</reference>
<accession>A0A813CYV3</accession>
<feature type="domain" description="PARG catalytic Macro" evidence="3">
    <location>
        <begin position="254"/>
        <end position="418"/>
    </location>
</feature>
<dbReference type="GO" id="GO:1990966">
    <property type="term" value="P:ATP generation from poly-ADP-D-ribose"/>
    <property type="evidence" value="ECO:0007669"/>
    <property type="project" value="TreeGrafter"/>
</dbReference>
<dbReference type="GO" id="GO:0004649">
    <property type="term" value="F:poly(ADP-ribose) glycohydrolase activity"/>
    <property type="evidence" value="ECO:0007669"/>
    <property type="project" value="InterPro"/>
</dbReference>
<evidence type="ECO:0000259" key="3">
    <source>
        <dbReference type="Pfam" id="PF05028"/>
    </source>
</evidence>
<feature type="binding site" evidence="1">
    <location>
        <position position="326"/>
    </location>
    <ligand>
        <name>substrate</name>
    </ligand>
</feature>
<comment type="caution">
    <text evidence="4">The sequence shown here is derived from an EMBL/GenBank/DDBJ whole genome shotgun (WGS) entry which is preliminary data.</text>
</comment>
<sequence length="498" mass="53918">MTDMERSEDGLHHIFRLSQHDFQKSLKDVRGPEDFASLLGTLLDGTENTEFVPCISAAFAADGDGTEFLHCITAAFAVCGLGEVDGGRTSKLFAAIQRWASAALGGTGSAQDPASNNSNDSFPSKIALWAPGSGPQRVVYSAAQCRGLLASALLLNVLDTSQDVKDRRNKGGLDFARMLRSTKPVAAQKLACLLTYFEVSLDSEGTEADLREVVFERRSAAEDEAGLQEFRVFALEEGADKICDLVHGCFKLHSATMEEVADADAFVNFANPNYGYGKFIASCTQEEILQVCCPEMNVAMLHQGMMTDAEIVNVFGVRRFSGYTGYLDSFEFAGPWHGQQIQTVLTMDATYSRHFSESMVLRDIRKAFLCFKGCRHVSTGRWGCGAFGGMPAHKFVQQVLAGSLAGFETISFSTYGQPDSCDDVLNLLVRCQPTASQLLQALLSPHVAQRSHSDSRAFVRALAASLASTQRSGAGWACGRRQRKEKEAPAGPGPCCVS</sequence>
<dbReference type="InterPro" id="IPR007724">
    <property type="entry name" value="Poly_GlycHdrlase"/>
</dbReference>
<dbReference type="GO" id="GO:0009225">
    <property type="term" value="P:nucleotide-sugar metabolic process"/>
    <property type="evidence" value="ECO:0007669"/>
    <property type="project" value="TreeGrafter"/>
</dbReference>
<dbReference type="EMBL" id="CAJNNV010000022">
    <property type="protein sequence ID" value="CAE8581094.1"/>
    <property type="molecule type" value="Genomic_DNA"/>
</dbReference>
<feature type="binding site" evidence="1">
    <location>
        <position position="285"/>
    </location>
    <ligand>
        <name>substrate</name>
    </ligand>
</feature>
<dbReference type="GO" id="GO:0005737">
    <property type="term" value="C:cytoplasm"/>
    <property type="evidence" value="ECO:0007669"/>
    <property type="project" value="TreeGrafter"/>
</dbReference>
<organism evidence="4 6">
    <name type="scientific">Polarella glacialis</name>
    <name type="common">Dinoflagellate</name>
    <dbReference type="NCBI Taxonomy" id="89957"/>
    <lineage>
        <taxon>Eukaryota</taxon>
        <taxon>Sar</taxon>
        <taxon>Alveolata</taxon>
        <taxon>Dinophyceae</taxon>
        <taxon>Suessiales</taxon>
        <taxon>Suessiaceae</taxon>
        <taxon>Polarella</taxon>
    </lineage>
</organism>
<name>A0A813CYV3_POLGL</name>
<dbReference type="EMBL" id="CAJNNW010008464">
    <property type="protein sequence ID" value="CAE8650047.1"/>
    <property type="molecule type" value="Genomic_DNA"/>
</dbReference>
<gene>
    <name evidence="4" type="ORF">PGLA1383_LOCUS126</name>
    <name evidence="5" type="ORF">PGLA2088_LOCUS7949</name>
</gene>
<dbReference type="InterPro" id="IPR046372">
    <property type="entry name" value="PARG_cat_C"/>
</dbReference>
<evidence type="ECO:0000313" key="5">
    <source>
        <dbReference type="EMBL" id="CAE8650047.1"/>
    </source>
</evidence>
<dbReference type="GO" id="GO:0005634">
    <property type="term" value="C:nucleus"/>
    <property type="evidence" value="ECO:0007669"/>
    <property type="project" value="TreeGrafter"/>
</dbReference>
<evidence type="ECO:0000256" key="2">
    <source>
        <dbReference type="SAM" id="MobiDB-lite"/>
    </source>
</evidence>
<feature type="region of interest" description="Disordered" evidence="2">
    <location>
        <begin position="477"/>
        <end position="498"/>
    </location>
</feature>
<evidence type="ECO:0000256" key="1">
    <source>
        <dbReference type="PIRSR" id="PIRSR607724-2"/>
    </source>
</evidence>
<keyword evidence="6" id="KW-1185">Reference proteome</keyword>
<dbReference type="Proteomes" id="UP000654075">
    <property type="component" value="Unassembled WGS sequence"/>
</dbReference>
<dbReference type="OrthoDB" id="1937899at2759"/>
<dbReference type="GO" id="GO:0006282">
    <property type="term" value="P:regulation of DNA repair"/>
    <property type="evidence" value="ECO:0007669"/>
    <property type="project" value="InterPro"/>
</dbReference>